<comment type="similarity">
    <text evidence="2">Belongs to the SCM family.</text>
</comment>
<dbReference type="GO" id="GO:0042393">
    <property type="term" value="F:histone binding"/>
    <property type="evidence" value="ECO:0007669"/>
    <property type="project" value="TreeGrafter"/>
</dbReference>
<dbReference type="Ensembl" id="ENSKMAT00000015946.1">
    <property type="protein sequence ID" value="ENSKMAP00000015719.1"/>
    <property type="gene ID" value="ENSKMAG00000011762.1"/>
</dbReference>
<dbReference type="RefSeq" id="XP_024864141.1">
    <property type="nucleotide sequence ID" value="XM_025008373.2"/>
</dbReference>
<dbReference type="GO" id="GO:0005634">
    <property type="term" value="C:nucleus"/>
    <property type="evidence" value="ECO:0007669"/>
    <property type="project" value="UniProtKB-SubCell"/>
</dbReference>
<dbReference type="GO" id="GO:0003682">
    <property type="term" value="F:chromatin binding"/>
    <property type="evidence" value="ECO:0007669"/>
    <property type="project" value="TreeGrafter"/>
</dbReference>
<evidence type="ECO:0000256" key="5">
    <source>
        <dbReference type="ARBA" id="ARBA00023163"/>
    </source>
</evidence>
<evidence type="ECO:0000256" key="3">
    <source>
        <dbReference type="ARBA" id="ARBA00022491"/>
    </source>
</evidence>
<dbReference type="GeneTree" id="ENSGT00940000157463"/>
<dbReference type="GeneID" id="108242435"/>
<keyword evidence="6" id="KW-0539">Nucleus</keyword>
<dbReference type="CTD" id="256380"/>
<evidence type="ECO:0000256" key="2">
    <source>
        <dbReference type="ARBA" id="ARBA00008469"/>
    </source>
</evidence>
<dbReference type="RefSeq" id="XP_017282741.1">
    <property type="nucleotide sequence ID" value="XM_017427252.3"/>
</dbReference>
<dbReference type="PANTHER" id="PTHR12247">
    <property type="entry name" value="POLYCOMB GROUP PROTEIN"/>
    <property type="match status" value="1"/>
</dbReference>
<dbReference type="RefSeq" id="XP_024864142.1">
    <property type="nucleotide sequence ID" value="XM_025008374.2"/>
</dbReference>
<feature type="compositionally biased region" description="Basic residues" evidence="7">
    <location>
        <begin position="28"/>
        <end position="37"/>
    </location>
</feature>
<accession>A0A3Q3AW35</accession>
<keyword evidence="3" id="KW-0678">Repressor</keyword>
<proteinExistence type="inferred from homology"/>
<feature type="domain" description="SAM" evidence="8">
    <location>
        <begin position="202"/>
        <end position="268"/>
    </location>
</feature>
<organism evidence="9 10">
    <name type="scientific">Kryptolebias marmoratus</name>
    <name type="common">Mangrove killifish</name>
    <name type="synonym">Rivulus marmoratus</name>
    <dbReference type="NCBI Taxonomy" id="37003"/>
    <lineage>
        <taxon>Eukaryota</taxon>
        <taxon>Metazoa</taxon>
        <taxon>Chordata</taxon>
        <taxon>Craniata</taxon>
        <taxon>Vertebrata</taxon>
        <taxon>Euteleostomi</taxon>
        <taxon>Actinopterygii</taxon>
        <taxon>Neopterygii</taxon>
        <taxon>Teleostei</taxon>
        <taxon>Neoteleostei</taxon>
        <taxon>Acanthomorphata</taxon>
        <taxon>Ovalentaria</taxon>
        <taxon>Atherinomorphae</taxon>
        <taxon>Cyprinodontiformes</taxon>
        <taxon>Rivulidae</taxon>
        <taxon>Kryptolebias</taxon>
    </lineage>
</organism>
<keyword evidence="5" id="KW-0804">Transcription</keyword>
<dbReference type="Pfam" id="PF00536">
    <property type="entry name" value="SAM_1"/>
    <property type="match status" value="1"/>
</dbReference>
<dbReference type="FunFam" id="1.10.150.50:FF:000018">
    <property type="entry name" value="Polycomb protein scmh1 isoform 4"/>
    <property type="match status" value="1"/>
</dbReference>
<feature type="region of interest" description="Disordered" evidence="7">
    <location>
        <begin position="1"/>
        <end position="38"/>
    </location>
</feature>
<dbReference type="Proteomes" id="UP000264800">
    <property type="component" value="Unplaced"/>
</dbReference>
<feature type="compositionally biased region" description="Polar residues" evidence="7">
    <location>
        <begin position="1"/>
        <end position="15"/>
    </location>
</feature>
<dbReference type="STRING" id="37003.ENSKMAP00000015734"/>
<keyword evidence="4" id="KW-0805">Transcription regulation</keyword>
<dbReference type="InterPro" id="IPR001660">
    <property type="entry name" value="SAM"/>
</dbReference>
<dbReference type="RefSeq" id="XP_017282740.1">
    <property type="nucleotide sequence ID" value="XM_017427251.3"/>
</dbReference>
<comment type="subcellular location">
    <subcellularLocation>
        <location evidence="1">Nucleus</location>
    </subcellularLocation>
</comment>
<dbReference type="Gene3D" id="1.10.150.50">
    <property type="entry name" value="Transcription Factor, Ets-1"/>
    <property type="match status" value="1"/>
</dbReference>
<dbReference type="KEGG" id="kmr:108242435"/>
<dbReference type="OMA" id="QFIVAPQ"/>
<evidence type="ECO:0000313" key="10">
    <source>
        <dbReference type="Proteomes" id="UP000264800"/>
    </source>
</evidence>
<sequence>MSTLSTGSEMQTSGLGPQFIVGPQAKMPGRRRGRPPVRKLEFQSNFVETLSALKVPKKRGRKPGFKLKPRMVRSPLGPSAPSSTPEPEMGSIPQDAAIVPHSATPQVPKADTLLPDDFTCEPPVDAKRYAIDPSDSAFNVMASQYQTKRSYGYRGSSCSTPAGVLRQMSSPASFQDANRNTCSLMPDAREGKRPAGRDPSRWGVEDVVWFIKEADPQALGPHAEAFRKHEIDGDALLLLKSETMMKYLGLKLGPALKLCYHIDRLRQNWL</sequence>
<dbReference type="SMART" id="SM00454">
    <property type="entry name" value="SAM"/>
    <property type="match status" value="1"/>
</dbReference>
<evidence type="ECO:0000256" key="4">
    <source>
        <dbReference type="ARBA" id="ARBA00023015"/>
    </source>
</evidence>
<dbReference type="Ensembl" id="ENSKMAT00000015961.1">
    <property type="protein sequence ID" value="ENSKMAP00000015734.1"/>
    <property type="gene ID" value="ENSKMAG00000011762.1"/>
</dbReference>
<keyword evidence="10" id="KW-1185">Reference proteome</keyword>
<dbReference type="AlphaFoldDB" id="A0A3Q3AW35"/>
<evidence type="ECO:0000256" key="7">
    <source>
        <dbReference type="SAM" id="MobiDB-lite"/>
    </source>
</evidence>
<dbReference type="OrthoDB" id="5912862at2759"/>
<dbReference type="InterPro" id="IPR047531">
    <property type="entry name" value="SAM_Scm-like"/>
</dbReference>
<dbReference type="PROSITE" id="PS50105">
    <property type="entry name" value="SAM_DOMAIN"/>
    <property type="match status" value="1"/>
</dbReference>
<dbReference type="CDD" id="cd09578">
    <property type="entry name" value="SAM_Scm"/>
    <property type="match status" value="1"/>
</dbReference>
<dbReference type="SUPFAM" id="SSF47769">
    <property type="entry name" value="SAM/Pointed domain"/>
    <property type="match status" value="1"/>
</dbReference>
<feature type="region of interest" description="Disordered" evidence="7">
    <location>
        <begin position="54"/>
        <end position="90"/>
    </location>
</feature>
<feature type="compositionally biased region" description="Basic residues" evidence="7">
    <location>
        <begin position="55"/>
        <end position="71"/>
    </location>
</feature>
<evidence type="ECO:0000259" key="8">
    <source>
        <dbReference type="PROSITE" id="PS50105"/>
    </source>
</evidence>
<evidence type="ECO:0000256" key="6">
    <source>
        <dbReference type="ARBA" id="ARBA00023242"/>
    </source>
</evidence>
<dbReference type="InterPro" id="IPR050548">
    <property type="entry name" value="PcG_chromatin_remod_factors"/>
</dbReference>
<dbReference type="GO" id="GO:0045892">
    <property type="term" value="P:negative regulation of DNA-templated transcription"/>
    <property type="evidence" value="ECO:0007669"/>
    <property type="project" value="TreeGrafter"/>
</dbReference>
<reference evidence="9" key="1">
    <citation type="submission" date="2025-05" db="UniProtKB">
        <authorList>
            <consortium name="Ensembl"/>
        </authorList>
    </citation>
    <scope>IDENTIFICATION</scope>
</reference>
<name>A0A3Q3AW35_KRYMA</name>
<evidence type="ECO:0000256" key="1">
    <source>
        <dbReference type="ARBA" id="ARBA00004123"/>
    </source>
</evidence>
<protein>
    <submittedName>
        <fullName evidence="9">Sex comb on midleg-like protein 4</fullName>
    </submittedName>
</protein>
<dbReference type="InterPro" id="IPR013761">
    <property type="entry name" value="SAM/pointed_sf"/>
</dbReference>
<evidence type="ECO:0000313" key="9">
    <source>
        <dbReference type="Ensembl" id="ENSKMAP00000015734.1"/>
    </source>
</evidence>
<dbReference type="PANTHER" id="PTHR12247:SF85">
    <property type="entry name" value="SEX COMB ON MIDLEG-LIKE PROTEIN 4"/>
    <property type="match status" value="1"/>
</dbReference>